<dbReference type="Proteomes" id="UP000055048">
    <property type="component" value="Unassembled WGS sequence"/>
</dbReference>
<dbReference type="AlphaFoldDB" id="A0A0V0TVX6"/>
<evidence type="ECO:0000313" key="1">
    <source>
        <dbReference type="EMBL" id="KRX43180.1"/>
    </source>
</evidence>
<sequence>MRKISTHSLFHPVQLFQLSQFPRVAFGAVVVGQALGVERNVQIFISNQIFISVPHSKRERTFFITTQYINTKSLRVSTSVSLLRSSIKITFQIGRKKENFAVVLSYYNLNADSKLATVCQLIGFDEIGKNASRACCRLWWKKFACVVNPVDESSDIAVG</sequence>
<reference evidence="1 2" key="1">
    <citation type="submission" date="2015-01" db="EMBL/GenBank/DDBJ databases">
        <title>Evolution of Trichinella species and genotypes.</title>
        <authorList>
            <person name="Korhonen P.K."/>
            <person name="Edoardo P."/>
            <person name="Giuseppe L.R."/>
            <person name="Gasser R.B."/>
        </authorList>
    </citation>
    <scope>NUCLEOTIDE SEQUENCE [LARGE SCALE GENOMIC DNA]</scope>
    <source>
        <strain evidence="1">ISS417</strain>
    </source>
</reference>
<organism evidence="1 2">
    <name type="scientific">Trichinella murrelli</name>
    <dbReference type="NCBI Taxonomy" id="144512"/>
    <lineage>
        <taxon>Eukaryota</taxon>
        <taxon>Metazoa</taxon>
        <taxon>Ecdysozoa</taxon>
        <taxon>Nematoda</taxon>
        <taxon>Enoplea</taxon>
        <taxon>Dorylaimia</taxon>
        <taxon>Trichinellida</taxon>
        <taxon>Trichinellidae</taxon>
        <taxon>Trichinella</taxon>
    </lineage>
</organism>
<accession>A0A0V0TVX6</accession>
<proteinExistence type="predicted"/>
<keyword evidence="2" id="KW-1185">Reference proteome</keyword>
<dbReference type="EMBL" id="JYDJ01000125">
    <property type="protein sequence ID" value="KRX43180.1"/>
    <property type="molecule type" value="Genomic_DNA"/>
</dbReference>
<name>A0A0V0TVX6_9BILA</name>
<gene>
    <name evidence="1" type="ORF">T05_4137</name>
</gene>
<evidence type="ECO:0000313" key="2">
    <source>
        <dbReference type="Proteomes" id="UP000055048"/>
    </source>
</evidence>
<protein>
    <submittedName>
        <fullName evidence="1">Uncharacterized protein</fullName>
    </submittedName>
</protein>
<comment type="caution">
    <text evidence="1">The sequence shown here is derived from an EMBL/GenBank/DDBJ whole genome shotgun (WGS) entry which is preliminary data.</text>
</comment>